<feature type="domain" description="HAT C-terminal dimerisation" evidence="1">
    <location>
        <begin position="523"/>
        <end position="575"/>
    </location>
</feature>
<protein>
    <recommendedName>
        <fullName evidence="5">DUF4371 domain-containing protein</fullName>
    </recommendedName>
</protein>
<dbReference type="Pfam" id="PF14291">
    <property type="entry name" value="DUF4371"/>
    <property type="match status" value="1"/>
</dbReference>
<comment type="caution">
    <text evidence="3">The sequence shown here is derived from an EMBL/GenBank/DDBJ whole genome shotgun (WGS) entry which is preliminary data.</text>
</comment>
<evidence type="ECO:0000313" key="3">
    <source>
        <dbReference type="EMBL" id="KAJ0218236.1"/>
    </source>
</evidence>
<accession>A0A9R1W4A0</accession>
<organism evidence="3 4">
    <name type="scientific">Lactuca sativa</name>
    <name type="common">Garden lettuce</name>
    <dbReference type="NCBI Taxonomy" id="4236"/>
    <lineage>
        <taxon>Eukaryota</taxon>
        <taxon>Viridiplantae</taxon>
        <taxon>Streptophyta</taxon>
        <taxon>Embryophyta</taxon>
        <taxon>Tracheophyta</taxon>
        <taxon>Spermatophyta</taxon>
        <taxon>Magnoliopsida</taxon>
        <taxon>eudicotyledons</taxon>
        <taxon>Gunneridae</taxon>
        <taxon>Pentapetalae</taxon>
        <taxon>asterids</taxon>
        <taxon>campanulids</taxon>
        <taxon>Asterales</taxon>
        <taxon>Asteraceae</taxon>
        <taxon>Cichorioideae</taxon>
        <taxon>Cichorieae</taxon>
        <taxon>Lactucinae</taxon>
        <taxon>Lactuca</taxon>
    </lineage>
</organism>
<dbReference type="AlphaFoldDB" id="A0A9R1W4A0"/>
<dbReference type="PANTHER" id="PTHR45749">
    <property type="match status" value="1"/>
</dbReference>
<dbReference type="InterPro" id="IPR012337">
    <property type="entry name" value="RNaseH-like_sf"/>
</dbReference>
<evidence type="ECO:0000259" key="2">
    <source>
        <dbReference type="Pfam" id="PF14291"/>
    </source>
</evidence>
<dbReference type="SUPFAM" id="SSF53098">
    <property type="entry name" value="Ribonuclease H-like"/>
    <property type="match status" value="1"/>
</dbReference>
<sequence length="577" mass="67359">MVMFRKGISKGKLDGEGYADWHHVTTRVKEHEISLDHLTNRNKWFDMRKRLNLNETIDKVQHEQFKKERDYWKQVLLIIIAVVKFLAKHNLAFRGSNEKLYQKGNEIFLGVIEMLEEFDPVIKEHVRRITSEGLHVHYLGHLIQNELISLLAEEFKKELIKKIKEAKYYSIILDCTPDSSHQEQMTIIVRYLKLSYNFVTIEESFLGFLNVDDTSGKELFDITLEELKSLGLQVDDMRGQGYDNGANMKGKHQGVQKRFFDINPRAFYTPCGCHSINLTLCDMANKCVKGKNFFGFIQRIYTIFANSTKRWEILKDNVKAWSLKSLCQTRWESRVESVKAIKLQLVDVREALLQVGEKDNAAAIASEATSLAEKELSDFEFLVSTVVWYEVLNRVNSVSKKLQSKDMHLDNAITEINKLIGHFKDYREIGFSKAIVEANEIAIEIGIDPIFPQKRLIERKKGLMRVQTRFEQFKEYDKVFGFLFPHNLRGIEDKDLKLYCYRLEKALKFEERSDIDAEELYMELKLFETLETNEFSNPIYVLKFLKELDYFPNASIAYRILLTIPVTVASAERSFPN</sequence>
<feature type="domain" description="DUF4371" evidence="2">
    <location>
        <begin position="47"/>
        <end position="254"/>
    </location>
</feature>
<name>A0A9R1W4A0_LACSA</name>
<evidence type="ECO:0008006" key="5">
    <source>
        <dbReference type="Google" id="ProtNLM"/>
    </source>
</evidence>
<dbReference type="EMBL" id="NBSK02000003">
    <property type="protein sequence ID" value="KAJ0218236.1"/>
    <property type="molecule type" value="Genomic_DNA"/>
</dbReference>
<dbReference type="GO" id="GO:0046983">
    <property type="term" value="F:protein dimerization activity"/>
    <property type="evidence" value="ECO:0007669"/>
    <property type="project" value="InterPro"/>
</dbReference>
<dbReference type="PANTHER" id="PTHR45749:SF35">
    <property type="entry name" value="AC-LIKE TRANSPOSASE-RELATED"/>
    <property type="match status" value="1"/>
</dbReference>
<proteinExistence type="predicted"/>
<gene>
    <name evidence="3" type="ORF">LSAT_V11C300140200</name>
</gene>
<dbReference type="InterPro" id="IPR008906">
    <property type="entry name" value="HATC_C_dom"/>
</dbReference>
<dbReference type="Pfam" id="PF05699">
    <property type="entry name" value="Dimer_Tnp_hAT"/>
    <property type="match status" value="1"/>
</dbReference>
<evidence type="ECO:0000259" key="1">
    <source>
        <dbReference type="Pfam" id="PF05699"/>
    </source>
</evidence>
<dbReference type="Proteomes" id="UP000235145">
    <property type="component" value="Unassembled WGS sequence"/>
</dbReference>
<reference evidence="3 4" key="1">
    <citation type="journal article" date="2017" name="Nat. Commun.">
        <title>Genome assembly with in vitro proximity ligation data and whole-genome triplication in lettuce.</title>
        <authorList>
            <person name="Reyes-Chin-Wo S."/>
            <person name="Wang Z."/>
            <person name="Yang X."/>
            <person name="Kozik A."/>
            <person name="Arikit S."/>
            <person name="Song C."/>
            <person name="Xia L."/>
            <person name="Froenicke L."/>
            <person name="Lavelle D.O."/>
            <person name="Truco M.J."/>
            <person name="Xia R."/>
            <person name="Zhu S."/>
            <person name="Xu C."/>
            <person name="Xu H."/>
            <person name="Xu X."/>
            <person name="Cox K."/>
            <person name="Korf I."/>
            <person name="Meyers B.C."/>
            <person name="Michelmore R.W."/>
        </authorList>
    </citation>
    <scope>NUCLEOTIDE SEQUENCE [LARGE SCALE GENOMIC DNA]</scope>
    <source>
        <strain evidence="4">cv. Salinas</strain>
        <tissue evidence="3">Seedlings</tissue>
    </source>
</reference>
<dbReference type="InterPro" id="IPR025398">
    <property type="entry name" value="DUF4371"/>
</dbReference>
<keyword evidence="4" id="KW-1185">Reference proteome</keyword>
<evidence type="ECO:0000313" key="4">
    <source>
        <dbReference type="Proteomes" id="UP000235145"/>
    </source>
</evidence>